<keyword evidence="1" id="KW-0547">Nucleotide-binding</keyword>
<dbReference type="Gene3D" id="3.40.50.300">
    <property type="entry name" value="P-loop containing nucleotide triphosphate hydrolases"/>
    <property type="match status" value="1"/>
</dbReference>
<dbReference type="PANTHER" id="PTHR11638:SF18">
    <property type="entry name" value="HEAT SHOCK PROTEIN 104"/>
    <property type="match status" value="1"/>
</dbReference>
<feature type="non-terminal residue" evidence="3">
    <location>
        <position position="69"/>
    </location>
</feature>
<dbReference type="PANTHER" id="PTHR11638">
    <property type="entry name" value="ATP-DEPENDENT CLP PROTEASE"/>
    <property type="match status" value="1"/>
</dbReference>
<dbReference type="GO" id="GO:0034605">
    <property type="term" value="P:cellular response to heat"/>
    <property type="evidence" value="ECO:0007669"/>
    <property type="project" value="TreeGrafter"/>
</dbReference>
<dbReference type="AlphaFoldDB" id="X0Y5H6"/>
<dbReference type="InterPro" id="IPR027417">
    <property type="entry name" value="P-loop_NTPase"/>
</dbReference>
<evidence type="ECO:0000313" key="3">
    <source>
        <dbReference type="EMBL" id="GAG42542.1"/>
    </source>
</evidence>
<name>X0Y5H6_9ZZZZ</name>
<evidence type="ECO:0000256" key="1">
    <source>
        <dbReference type="ARBA" id="ARBA00022741"/>
    </source>
</evidence>
<organism evidence="3">
    <name type="scientific">marine sediment metagenome</name>
    <dbReference type="NCBI Taxonomy" id="412755"/>
    <lineage>
        <taxon>unclassified sequences</taxon>
        <taxon>metagenomes</taxon>
        <taxon>ecological metagenomes</taxon>
    </lineage>
</organism>
<sequence>CAEEFRSGGRKTSTLDQYGRDITTLAEEGKLDPVIGREKEIDRVIHILSRRTKNNPVLIGDPGVGKTAI</sequence>
<feature type="non-terminal residue" evidence="3">
    <location>
        <position position="1"/>
    </location>
</feature>
<reference evidence="3" key="1">
    <citation type="journal article" date="2014" name="Front. Microbiol.">
        <title>High frequency of phylogenetically diverse reductive dehalogenase-homologous genes in deep subseafloor sedimentary metagenomes.</title>
        <authorList>
            <person name="Kawai M."/>
            <person name="Futagami T."/>
            <person name="Toyoda A."/>
            <person name="Takaki Y."/>
            <person name="Nishi S."/>
            <person name="Hori S."/>
            <person name="Arai W."/>
            <person name="Tsubouchi T."/>
            <person name="Morono Y."/>
            <person name="Uchiyama I."/>
            <person name="Ito T."/>
            <person name="Fujiyama A."/>
            <person name="Inagaki F."/>
            <person name="Takami H."/>
        </authorList>
    </citation>
    <scope>NUCLEOTIDE SEQUENCE</scope>
    <source>
        <strain evidence="3">Expedition CK06-06</strain>
    </source>
</reference>
<dbReference type="SUPFAM" id="SSF52540">
    <property type="entry name" value="P-loop containing nucleoside triphosphate hydrolases"/>
    <property type="match status" value="1"/>
</dbReference>
<gene>
    <name evidence="3" type="ORF">S01H1_85758</name>
</gene>
<dbReference type="GO" id="GO:0005524">
    <property type="term" value="F:ATP binding"/>
    <property type="evidence" value="ECO:0007669"/>
    <property type="project" value="UniProtKB-KW"/>
</dbReference>
<dbReference type="EMBL" id="BARS01059042">
    <property type="protein sequence ID" value="GAG42542.1"/>
    <property type="molecule type" value="Genomic_DNA"/>
</dbReference>
<accession>X0Y5H6</accession>
<dbReference type="InterPro" id="IPR050130">
    <property type="entry name" value="ClpA_ClpB"/>
</dbReference>
<dbReference type="GO" id="GO:0005737">
    <property type="term" value="C:cytoplasm"/>
    <property type="evidence" value="ECO:0007669"/>
    <property type="project" value="TreeGrafter"/>
</dbReference>
<protein>
    <submittedName>
        <fullName evidence="3">Uncharacterized protein</fullName>
    </submittedName>
</protein>
<comment type="caution">
    <text evidence="3">The sequence shown here is derived from an EMBL/GenBank/DDBJ whole genome shotgun (WGS) entry which is preliminary data.</text>
</comment>
<evidence type="ECO:0000256" key="2">
    <source>
        <dbReference type="ARBA" id="ARBA00022840"/>
    </source>
</evidence>
<dbReference type="GO" id="GO:0016887">
    <property type="term" value="F:ATP hydrolysis activity"/>
    <property type="evidence" value="ECO:0007669"/>
    <property type="project" value="TreeGrafter"/>
</dbReference>
<keyword evidence="2" id="KW-0067">ATP-binding</keyword>
<proteinExistence type="predicted"/>